<dbReference type="EMBL" id="ML208358">
    <property type="protein sequence ID" value="TFK68168.1"/>
    <property type="molecule type" value="Genomic_DNA"/>
</dbReference>
<gene>
    <name evidence="1" type="ORF">BDN72DRAFT_60683</name>
</gene>
<accession>A0ACD3AQE4</accession>
<name>A0ACD3AQE4_9AGAR</name>
<keyword evidence="2" id="KW-1185">Reference proteome</keyword>
<evidence type="ECO:0000313" key="1">
    <source>
        <dbReference type="EMBL" id="TFK68168.1"/>
    </source>
</evidence>
<proteinExistence type="predicted"/>
<protein>
    <submittedName>
        <fullName evidence="1">Uncharacterized protein</fullName>
    </submittedName>
</protein>
<evidence type="ECO:0000313" key="2">
    <source>
        <dbReference type="Proteomes" id="UP000308600"/>
    </source>
</evidence>
<reference evidence="1 2" key="1">
    <citation type="journal article" date="2019" name="Nat. Ecol. Evol.">
        <title>Megaphylogeny resolves global patterns of mushroom evolution.</title>
        <authorList>
            <person name="Varga T."/>
            <person name="Krizsan K."/>
            <person name="Foldi C."/>
            <person name="Dima B."/>
            <person name="Sanchez-Garcia M."/>
            <person name="Sanchez-Ramirez S."/>
            <person name="Szollosi G.J."/>
            <person name="Szarkandi J.G."/>
            <person name="Papp V."/>
            <person name="Albert L."/>
            <person name="Andreopoulos W."/>
            <person name="Angelini C."/>
            <person name="Antonin V."/>
            <person name="Barry K.W."/>
            <person name="Bougher N.L."/>
            <person name="Buchanan P."/>
            <person name="Buyck B."/>
            <person name="Bense V."/>
            <person name="Catcheside P."/>
            <person name="Chovatia M."/>
            <person name="Cooper J."/>
            <person name="Damon W."/>
            <person name="Desjardin D."/>
            <person name="Finy P."/>
            <person name="Geml J."/>
            <person name="Haridas S."/>
            <person name="Hughes K."/>
            <person name="Justo A."/>
            <person name="Karasinski D."/>
            <person name="Kautmanova I."/>
            <person name="Kiss B."/>
            <person name="Kocsube S."/>
            <person name="Kotiranta H."/>
            <person name="LaButti K.M."/>
            <person name="Lechner B.E."/>
            <person name="Liimatainen K."/>
            <person name="Lipzen A."/>
            <person name="Lukacs Z."/>
            <person name="Mihaltcheva S."/>
            <person name="Morgado L.N."/>
            <person name="Niskanen T."/>
            <person name="Noordeloos M.E."/>
            <person name="Ohm R.A."/>
            <person name="Ortiz-Santana B."/>
            <person name="Ovrebo C."/>
            <person name="Racz N."/>
            <person name="Riley R."/>
            <person name="Savchenko A."/>
            <person name="Shiryaev A."/>
            <person name="Soop K."/>
            <person name="Spirin V."/>
            <person name="Szebenyi C."/>
            <person name="Tomsovsky M."/>
            <person name="Tulloss R.E."/>
            <person name="Uehling J."/>
            <person name="Grigoriev I.V."/>
            <person name="Vagvolgyi C."/>
            <person name="Papp T."/>
            <person name="Martin F.M."/>
            <person name="Miettinen O."/>
            <person name="Hibbett D.S."/>
            <person name="Nagy L.G."/>
        </authorList>
    </citation>
    <scope>NUCLEOTIDE SEQUENCE [LARGE SCALE GENOMIC DNA]</scope>
    <source>
        <strain evidence="1 2">NL-1719</strain>
    </source>
</reference>
<sequence length="412" mass="45033">MAAASSGGVHRKVVGVVQPLWLWRGPGQAPAKSPELNHSGNHNHHNRRVSFWGSLSNLKHSEDKCPRPQFRSRSWPSLQKRNLEVKSIDSSTVDRSAHSSLSSCSSSNSVTQQALPAQTGAVQLPTRPGADVPSGTAITSTTNFHVETRLRPSTVNLPLAEKPGVTHIEIHTPILFHAPLYQCTIHILNHSPLLSLSVDGLGLTHYDWTHILPSIRIPTLQSLALGDSQIAFPDLVAFLKRHKDTLRKLDLSKGVAIGGLKSTNTKGLLANVEELTANPEYLGHFLGSGPEDLPRLKAVTVTSEYGAKERMYDYSQFDGVFKCLARRPMNGEHSRLSIGMRCLSSPGLEEWLVDGSKNSKVADVLKKLHLEELRVGLQAMPPLPETLQTAFLAWVALFGSIDNVRGISDTLL</sequence>
<dbReference type="Proteomes" id="UP000308600">
    <property type="component" value="Unassembled WGS sequence"/>
</dbReference>
<organism evidence="1 2">
    <name type="scientific">Pluteus cervinus</name>
    <dbReference type="NCBI Taxonomy" id="181527"/>
    <lineage>
        <taxon>Eukaryota</taxon>
        <taxon>Fungi</taxon>
        <taxon>Dikarya</taxon>
        <taxon>Basidiomycota</taxon>
        <taxon>Agaricomycotina</taxon>
        <taxon>Agaricomycetes</taxon>
        <taxon>Agaricomycetidae</taxon>
        <taxon>Agaricales</taxon>
        <taxon>Pluteineae</taxon>
        <taxon>Pluteaceae</taxon>
        <taxon>Pluteus</taxon>
    </lineage>
</organism>